<proteinExistence type="predicted"/>
<protein>
    <submittedName>
        <fullName evidence="1">Uncharacterized protein</fullName>
    </submittedName>
</protein>
<evidence type="ECO:0000313" key="1">
    <source>
        <dbReference type="EMBL" id="QHU03466.1"/>
    </source>
</evidence>
<dbReference type="AlphaFoldDB" id="A0A6C0JFC2"/>
<organism evidence="1">
    <name type="scientific">viral metagenome</name>
    <dbReference type="NCBI Taxonomy" id="1070528"/>
    <lineage>
        <taxon>unclassified sequences</taxon>
        <taxon>metagenomes</taxon>
        <taxon>organismal metagenomes</taxon>
    </lineage>
</organism>
<reference evidence="1" key="1">
    <citation type="journal article" date="2020" name="Nature">
        <title>Giant virus diversity and host interactions through global metagenomics.</title>
        <authorList>
            <person name="Schulz F."/>
            <person name="Roux S."/>
            <person name="Paez-Espino D."/>
            <person name="Jungbluth S."/>
            <person name="Walsh D.A."/>
            <person name="Denef V.J."/>
            <person name="McMahon K.D."/>
            <person name="Konstantinidis K.T."/>
            <person name="Eloe-Fadrosh E.A."/>
            <person name="Kyrpides N.C."/>
            <person name="Woyke T."/>
        </authorList>
    </citation>
    <scope>NUCLEOTIDE SEQUENCE</scope>
    <source>
        <strain evidence="1">GVMAG-M-3300027206-1</strain>
    </source>
</reference>
<sequence>MGRGRGPPKSSGKTIFILFVVLLLCLSSSAIAGGGWFVFLKPPDGNGRTLPGKSTKFLLMKDGGVWKGKDMAECRAHAKNLGYPGVGHRNDTHPNNNLKNTCFFYNKIERNDFTGDEKDTVNTVACTDPTLDWKVCSRVGGAVSGHSGKHLSPQTSAKHPGNSLEECRALAKEWGHKGVGYRTIGHGNNDWKNTCFSYTDIEKSWTGNREDKAHVSACTDPKKTWPSC</sequence>
<name>A0A6C0JFC2_9ZZZZ</name>
<dbReference type="EMBL" id="MN740383">
    <property type="protein sequence ID" value="QHU03466.1"/>
    <property type="molecule type" value="Genomic_DNA"/>
</dbReference>
<accession>A0A6C0JFC2</accession>